<dbReference type="GO" id="GO:0006006">
    <property type="term" value="P:glucose metabolic process"/>
    <property type="evidence" value="ECO:0007669"/>
    <property type="project" value="InterPro"/>
</dbReference>
<dbReference type="FunFam" id="3.40.50.720:FF:000001">
    <property type="entry name" value="Glyceraldehyde-3-phosphate dehydrogenase"/>
    <property type="match status" value="1"/>
</dbReference>
<evidence type="ECO:0000259" key="3">
    <source>
        <dbReference type="SMART" id="SM00846"/>
    </source>
</evidence>
<proteinExistence type="inferred from homology"/>
<dbReference type="Pfam" id="PF02800">
    <property type="entry name" value="Gp_dh_C"/>
    <property type="match status" value="1"/>
</dbReference>
<dbReference type="CDD" id="cd05214">
    <property type="entry name" value="GAPDH_I_N"/>
    <property type="match status" value="1"/>
</dbReference>
<dbReference type="PROSITE" id="PS00071">
    <property type="entry name" value="GAPDH"/>
    <property type="match status" value="1"/>
</dbReference>
<dbReference type="EMBL" id="LAZR01000085">
    <property type="protein sequence ID" value="KKN93545.1"/>
    <property type="molecule type" value="Genomic_DNA"/>
</dbReference>
<dbReference type="SUPFAM" id="SSF55347">
    <property type="entry name" value="Glyceraldehyde-3-phosphate dehydrogenase-like, C-terminal domain"/>
    <property type="match status" value="1"/>
</dbReference>
<dbReference type="GO" id="GO:0016620">
    <property type="term" value="F:oxidoreductase activity, acting on the aldehyde or oxo group of donors, NAD or NADP as acceptor"/>
    <property type="evidence" value="ECO:0007669"/>
    <property type="project" value="InterPro"/>
</dbReference>
<gene>
    <name evidence="4" type="ORF">LCGC14_0197340</name>
</gene>
<dbReference type="SMART" id="SM00846">
    <property type="entry name" value="Gp_dh_N"/>
    <property type="match status" value="1"/>
</dbReference>
<feature type="domain" description="Glyceraldehyde 3-phosphate dehydrogenase NAD(P) binding" evidence="3">
    <location>
        <begin position="2"/>
        <end position="157"/>
    </location>
</feature>
<organism evidence="4">
    <name type="scientific">marine sediment metagenome</name>
    <dbReference type="NCBI Taxonomy" id="412755"/>
    <lineage>
        <taxon>unclassified sequences</taxon>
        <taxon>metagenomes</taxon>
        <taxon>ecological metagenomes</taxon>
    </lineage>
</organism>
<dbReference type="PIRSF" id="PIRSF000149">
    <property type="entry name" value="GAP_DH"/>
    <property type="match status" value="1"/>
</dbReference>
<dbReference type="GO" id="GO:0050661">
    <property type="term" value="F:NADP binding"/>
    <property type="evidence" value="ECO:0007669"/>
    <property type="project" value="InterPro"/>
</dbReference>
<reference evidence="4" key="1">
    <citation type="journal article" date="2015" name="Nature">
        <title>Complex archaea that bridge the gap between prokaryotes and eukaryotes.</title>
        <authorList>
            <person name="Spang A."/>
            <person name="Saw J.H."/>
            <person name="Jorgensen S.L."/>
            <person name="Zaremba-Niedzwiedzka K."/>
            <person name="Martijn J."/>
            <person name="Lind A.E."/>
            <person name="van Eijk R."/>
            <person name="Schleper C."/>
            <person name="Guy L."/>
            <person name="Ettema T.J."/>
        </authorList>
    </citation>
    <scope>NUCLEOTIDE SEQUENCE</scope>
</reference>
<dbReference type="InterPro" id="IPR036291">
    <property type="entry name" value="NAD(P)-bd_dom_sf"/>
</dbReference>
<sequence>MTRIAINGFGRIGRPTFKKILKDHPNLEIVAINDLTGTETLAHLLRYDSVYGIYSKQVKFTEDSLLINGTSDGKKIKVLAETDPAKLPWKNLDIDIVLECTGRFTNYEGAKRHLASGAKKVIISAPCKSPEVNMFVLGVNEEKYSPKEDNVISMASCTTNCLAPIAKVLNDNFKIIRGFITTCHSYTNDQRILDIAHKDLRRTRAAALNIIPTSTGAAKAIGSVIPELDGKLDGIAFRVPVPTVSILDLICEVEKKTTAQEVNYTFKKASKAENFKGILGIEDALLVSSDYIGNSFSAIVDSSLTMAKDSLVKVVAWYDNEWGYACRLAEFTEFVGKQL</sequence>
<dbReference type="InterPro" id="IPR020830">
    <property type="entry name" value="GlycerAld_3-P_DH_AS"/>
</dbReference>
<dbReference type="PANTHER" id="PTHR43148">
    <property type="entry name" value="GLYCERALDEHYDE-3-PHOSPHATE DEHYDROGENASE 2"/>
    <property type="match status" value="1"/>
</dbReference>
<dbReference type="CDD" id="cd18126">
    <property type="entry name" value="GAPDH_I_C"/>
    <property type="match status" value="1"/>
</dbReference>
<dbReference type="SUPFAM" id="SSF51735">
    <property type="entry name" value="NAD(P)-binding Rossmann-fold domains"/>
    <property type="match status" value="1"/>
</dbReference>
<dbReference type="InterPro" id="IPR020829">
    <property type="entry name" value="GlycerAld_3-P_DH_cat"/>
</dbReference>
<dbReference type="PRINTS" id="PR00078">
    <property type="entry name" value="G3PDHDRGNASE"/>
</dbReference>
<dbReference type="FunFam" id="3.30.360.10:FF:000002">
    <property type="entry name" value="Glyceraldehyde-3-phosphate dehydrogenase"/>
    <property type="match status" value="1"/>
</dbReference>
<protein>
    <recommendedName>
        <fullName evidence="3">Glyceraldehyde 3-phosphate dehydrogenase NAD(P) binding domain-containing protein</fullName>
    </recommendedName>
</protein>
<dbReference type="Pfam" id="PF00044">
    <property type="entry name" value="Gp_dh_N"/>
    <property type="match status" value="1"/>
</dbReference>
<dbReference type="GO" id="GO:0051287">
    <property type="term" value="F:NAD binding"/>
    <property type="evidence" value="ECO:0007669"/>
    <property type="project" value="InterPro"/>
</dbReference>
<evidence type="ECO:0000313" key="4">
    <source>
        <dbReference type="EMBL" id="KKN93545.1"/>
    </source>
</evidence>
<comment type="similarity">
    <text evidence="1">Belongs to the glyceraldehyde-3-phosphate dehydrogenase family.</text>
</comment>
<name>A0A0F9UJW2_9ZZZZ</name>
<dbReference type="AlphaFoldDB" id="A0A0F9UJW2"/>
<dbReference type="InterPro" id="IPR020831">
    <property type="entry name" value="GlycerAld/Erythrose_P_DH"/>
</dbReference>
<dbReference type="Gene3D" id="3.30.360.10">
    <property type="entry name" value="Dihydrodipicolinate Reductase, domain 2"/>
    <property type="match status" value="1"/>
</dbReference>
<keyword evidence="2" id="KW-0560">Oxidoreductase</keyword>
<evidence type="ECO:0000256" key="1">
    <source>
        <dbReference type="ARBA" id="ARBA00007406"/>
    </source>
</evidence>
<evidence type="ECO:0000256" key="2">
    <source>
        <dbReference type="ARBA" id="ARBA00023002"/>
    </source>
</evidence>
<dbReference type="Gene3D" id="3.40.50.720">
    <property type="entry name" value="NAD(P)-binding Rossmann-like Domain"/>
    <property type="match status" value="1"/>
</dbReference>
<comment type="caution">
    <text evidence="4">The sequence shown here is derived from an EMBL/GenBank/DDBJ whole genome shotgun (WGS) entry which is preliminary data.</text>
</comment>
<accession>A0A0F9UJW2</accession>
<dbReference type="InterPro" id="IPR006424">
    <property type="entry name" value="Glyceraldehyde-3-P_DH_1"/>
</dbReference>
<dbReference type="NCBIfam" id="TIGR01534">
    <property type="entry name" value="GAPDH-I"/>
    <property type="match status" value="1"/>
</dbReference>
<dbReference type="InterPro" id="IPR020828">
    <property type="entry name" value="GlycerAld_3-P_DH_NAD(P)-bd"/>
</dbReference>